<proteinExistence type="predicted"/>
<reference evidence="1" key="1">
    <citation type="submission" date="2023-08" db="EMBL/GenBank/DDBJ databases">
        <authorList>
            <person name="Audoor S."/>
            <person name="Bilcke G."/>
        </authorList>
    </citation>
    <scope>NUCLEOTIDE SEQUENCE</scope>
</reference>
<comment type="caution">
    <text evidence="1">The sequence shown here is derived from an EMBL/GenBank/DDBJ whole genome shotgun (WGS) entry which is preliminary data.</text>
</comment>
<dbReference type="AlphaFoldDB" id="A0AAD2CLN6"/>
<dbReference type="EMBL" id="CAKOGP040000719">
    <property type="protein sequence ID" value="CAJ1938439.1"/>
    <property type="molecule type" value="Genomic_DNA"/>
</dbReference>
<gene>
    <name evidence="1" type="ORF">CYCCA115_LOCUS6131</name>
</gene>
<evidence type="ECO:0000313" key="1">
    <source>
        <dbReference type="EMBL" id="CAJ1938439.1"/>
    </source>
</evidence>
<name>A0AAD2CLN6_9STRA</name>
<organism evidence="1 2">
    <name type="scientific">Cylindrotheca closterium</name>
    <dbReference type="NCBI Taxonomy" id="2856"/>
    <lineage>
        <taxon>Eukaryota</taxon>
        <taxon>Sar</taxon>
        <taxon>Stramenopiles</taxon>
        <taxon>Ochrophyta</taxon>
        <taxon>Bacillariophyta</taxon>
        <taxon>Bacillariophyceae</taxon>
        <taxon>Bacillariophycidae</taxon>
        <taxon>Bacillariales</taxon>
        <taxon>Bacillariaceae</taxon>
        <taxon>Cylindrotheca</taxon>
    </lineage>
</organism>
<keyword evidence="2" id="KW-1185">Reference proteome</keyword>
<accession>A0AAD2CLN6</accession>
<evidence type="ECO:0000313" key="2">
    <source>
        <dbReference type="Proteomes" id="UP001295423"/>
    </source>
</evidence>
<protein>
    <submittedName>
        <fullName evidence="1">Uncharacterized protein</fullName>
    </submittedName>
</protein>
<sequence>MENNNATYEVSIPSLAPLVSWHQEIEAPTAINQGDPIATNDIVSATAQYKMRKWLQSMHPTLSHFKRSHRSKASKACRGMNQHNLTARELDGTMPQDENAWFPATRKSNSSTLVMLT</sequence>
<dbReference type="Proteomes" id="UP001295423">
    <property type="component" value="Unassembled WGS sequence"/>
</dbReference>